<dbReference type="Pfam" id="PF13899">
    <property type="entry name" value="Thioredoxin_7"/>
    <property type="match status" value="1"/>
</dbReference>
<dbReference type="SUPFAM" id="SSF52833">
    <property type="entry name" value="Thioredoxin-like"/>
    <property type="match status" value="1"/>
</dbReference>
<evidence type="ECO:0000313" key="2">
    <source>
        <dbReference type="EMBL" id="SNZ20846.1"/>
    </source>
</evidence>
<proteinExistence type="predicted"/>
<feature type="chain" id="PRO_5013329761" evidence="1">
    <location>
        <begin position="23"/>
        <end position="132"/>
    </location>
</feature>
<keyword evidence="3" id="KW-1185">Reference proteome</keyword>
<evidence type="ECO:0000313" key="3">
    <source>
        <dbReference type="Proteomes" id="UP000219439"/>
    </source>
</evidence>
<name>A0A285PL72_9HYPH</name>
<dbReference type="AlphaFoldDB" id="A0A285PL72"/>
<feature type="signal peptide" evidence="1">
    <location>
        <begin position="1"/>
        <end position="22"/>
    </location>
</feature>
<dbReference type="InterPro" id="IPR036249">
    <property type="entry name" value="Thioredoxin-like_sf"/>
</dbReference>
<dbReference type="CDD" id="cd02947">
    <property type="entry name" value="TRX_family"/>
    <property type="match status" value="1"/>
</dbReference>
<organism evidence="2 3">
    <name type="scientific">Cohaesibacter gelatinilyticus</name>
    <dbReference type="NCBI Taxonomy" id="372072"/>
    <lineage>
        <taxon>Bacteria</taxon>
        <taxon>Pseudomonadati</taxon>
        <taxon>Pseudomonadota</taxon>
        <taxon>Alphaproteobacteria</taxon>
        <taxon>Hyphomicrobiales</taxon>
        <taxon>Cohaesibacteraceae</taxon>
    </lineage>
</organism>
<dbReference type="EMBL" id="OBEL01000006">
    <property type="protein sequence ID" value="SNZ20846.1"/>
    <property type="molecule type" value="Genomic_DNA"/>
</dbReference>
<dbReference type="Gene3D" id="3.40.30.10">
    <property type="entry name" value="Glutaredoxin"/>
    <property type="match status" value="1"/>
</dbReference>
<reference evidence="2 3" key="1">
    <citation type="submission" date="2017-09" db="EMBL/GenBank/DDBJ databases">
        <authorList>
            <person name="Ehlers B."/>
            <person name="Leendertz F.H."/>
        </authorList>
    </citation>
    <scope>NUCLEOTIDE SEQUENCE [LARGE SCALE GENOMIC DNA]</scope>
    <source>
        <strain evidence="2 3">DSM 18289</strain>
    </source>
</reference>
<protein>
    <submittedName>
        <fullName evidence="2">Thioredoxin-like</fullName>
    </submittedName>
</protein>
<sequence length="132" mass="14648">MMTRRFLLTFLALITFAPMAIAGQGTDYKPGLIKQALADGKTVLVDYKASWCSTCARQERVIESLRKGDPAYDKAITFINVDWDQYGDHEVTTSRNVPRRSTLLLLKGNEELGRIVAGTGQSQIKALLDKAL</sequence>
<keyword evidence="1" id="KW-0732">Signal</keyword>
<evidence type="ECO:0000256" key="1">
    <source>
        <dbReference type="SAM" id="SignalP"/>
    </source>
</evidence>
<dbReference type="Proteomes" id="UP000219439">
    <property type="component" value="Unassembled WGS sequence"/>
</dbReference>
<gene>
    <name evidence="2" type="ORF">SAMN06265368_3957</name>
</gene>
<accession>A0A285PL72</accession>
<dbReference type="RefSeq" id="WP_210200949.1">
    <property type="nucleotide sequence ID" value="NZ_OBEL01000006.1"/>
</dbReference>